<evidence type="ECO:0000313" key="3">
    <source>
        <dbReference type="Proteomes" id="UP000653056"/>
    </source>
</evidence>
<dbReference type="Proteomes" id="UP000653056">
    <property type="component" value="Unassembled WGS sequence"/>
</dbReference>
<evidence type="ECO:0000313" key="2">
    <source>
        <dbReference type="EMBL" id="GGX88692.1"/>
    </source>
</evidence>
<dbReference type="RefSeq" id="WP_189467802.1">
    <property type="nucleotide sequence ID" value="NZ_BMXS01000005.1"/>
</dbReference>
<protein>
    <recommendedName>
        <fullName evidence="1">Transcriptional regulator AbiEi antitoxin N-terminal domain-containing protein</fullName>
    </recommendedName>
</protein>
<evidence type="ECO:0000259" key="1">
    <source>
        <dbReference type="Pfam" id="PF17194"/>
    </source>
</evidence>
<dbReference type="InterPro" id="IPR021561">
    <property type="entry name" value="AbiEi_3"/>
</dbReference>
<organism evidence="2 3">
    <name type="scientific">Litchfieldella qijiaojingensis</name>
    <dbReference type="NCBI Taxonomy" id="980347"/>
    <lineage>
        <taxon>Bacteria</taxon>
        <taxon>Pseudomonadati</taxon>
        <taxon>Pseudomonadota</taxon>
        <taxon>Gammaproteobacteria</taxon>
        <taxon>Oceanospirillales</taxon>
        <taxon>Halomonadaceae</taxon>
        <taxon>Litchfieldella</taxon>
    </lineage>
</organism>
<proteinExistence type="predicted"/>
<accession>A0ABQ2YPX7</accession>
<dbReference type="InterPro" id="IPR033455">
    <property type="entry name" value="AbiEi_3_N"/>
</dbReference>
<dbReference type="Pfam" id="PF17194">
    <property type="entry name" value="AbiEi_3_N"/>
    <property type="match status" value="1"/>
</dbReference>
<dbReference type="EMBL" id="BMXS01000005">
    <property type="protein sequence ID" value="GGX88692.1"/>
    <property type="molecule type" value="Genomic_DNA"/>
</dbReference>
<dbReference type="Pfam" id="PF11459">
    <property type="entry name" value="AbiEi_3"/>
    <property type="match status" value="1"/>
</dbReference>
<sequence length="257" mass="29279">MLNTDARQQLRELLPLEMVATKQWLLDQGLNLHFVDNAVRSGTLQPLAAGVYALLEAKVSWQGVIASLQRMSEQPVHVGGLTAINLAGLGQYLSRGSEPRIQLYSADPLPRWLTRVPVKAKFVWHGTRRLWPETVMNDTRLLREDTWREGLPPVYFSCPEKATLEALMEVPKAMSFEHADELMQGLHNLSPRKLDTLLTACNNVKVKRLFLWLAERQGHAWFKRLKPEDYDIGSGKRVVAEGGRLNKKWHITVPKEM</sequence>
<reference evidence="3" key="1">
    <citation type="journal article" date="2019" name="Int. J. Syst. Evol. Microbiol.">
        <title>The Global Catalogue of Microorganisms (GCM) 10K type strain sequencing project: providing services to taxonomists for standard genome sequencing and annotation.</title>
        <authorList>
            <consortium name="The Broad Institute Genomics Platform"/>
            <consortium name="The Broad Institute Genome Sequencing Center for Infectious Disease"/>
            <person name="Wu L."/>
            <person name="Ma J."/>
        </authorList>
    </citation>
    <scope>NUCLEOTIDE SEQUENCE [LARGE SCALE GENOMIC DNA]</scope>
    <source>
        <strain evidence="3">KCTC 22228</strain>
    </source>
</reference>
<keyword evidence="3" id="KW-1185">Reference proteome</keyword>
<gene>
    <name evidence="2" type="ORF">GCM10007160_15210</name>
</gene>
<name>A0ABQ2YPX7_9GAMM</name>
<feature type="domain" description="Transcriptional regulator AbiEi antitoxin N-terminal" evidence="1">
    <location>
        <begin position="11"/>
        <end position="94"/>
    </location>
</feature>
<comment type="caution">
    <text evidence="2">The sequence shown here is derived from an EMBL/GenBank/DDBJ whole genome shotgun (WGS) entry which is preliminary data.</text>
</comment>